<keyword evidence="2" id="KW-0812">Transmembrane</keyword>
<dbReference type="PANTHER" id="PTHR30469">
    <property type="entry name" value="MULTIDRUG RESISTANCE PROTEIN MDTA"/>
    <property type="match status" value="1"/>
</dbReference>
<evidence type="ECO:0000259" key="4">
    <source>
        <dbReference type="Pfam" id="PF25917"/>
    </source>
</evidence>
<keyword evidence="2" id="KW-1133">Transmembrane helix</keyword>
<dbReference type="PANTHER" id="PTHR30469:SF37">
    <property type="entry name" value="RAGD PROTEIN"/>
    <property type="match status" value="1"/>
</dbReference>
<dbReference type="RefSeq" id="WP_027272107.1">
    <property type="nucleotide sequence ID" value="NZ_CAAAJE010000030.1"/>
</dbReference>
<dbReference type="OrthoDB" id="9806939at2"/>
<dbReference type="Proteomes" id="UP000054621">
    <property type="component" value="Unassembled WGS sequence"/>
</dbReference>
<dbReference type="NCBIfam" id="TIGR01730">
    <property type="entry name" value="RND_mfp"/>
    <property type="match status" value="1"/>
</dbReference>
<keyword evidence="2" id="KW-0472">Membrane</keyword>
<dbReference type="InterPro" id="IPR006143">
    <property type="entry name" value="RND_pump_MFP"/>
</dbReference>
<dbReference type="STRING" id="28087.Lsai_1043"/>
<name>A0A0W0YNS3_9GAMM</name>
<dbReference type="GO" id="GO:1990281">
    <property type="term" value="C:efflux pump complex"/>
    <property type="evidence" value="ECO:0007669"/>
    <property type="project" value="TreeGrafter"/>
</dbReference>
<evidence type="ECO:0000256" key="1">
    <source>
        <dbReference type="ARBA" id="ARBA00009477"/>
    </source>
</evidence>
<dbReference type="InterPro" id="IPR058625">
    <property type="entry name" value="MdtA-like_BSH"/>
</dbReference>
<comment type="similarity">
    <text evidence="1">Belongs to the membrane fusion protein (MFP) (TC 8.A.1) family.</text>
</comment>
<dbReference type="Pfam" id="PF25917">
    <property type="entry name" value="BSH_RND"/>
    <property type="match status" value="1"/>
</dbReference>
<evidence type="ECO:0000313" key="7">
    <source>
        <dbReference type="Proteomes" id="UP000054621"/>
    </source>
</evidence>
<proteinExistence type="inferred from homology"/>
<dbReference type="SUPFAM" id="SSF111369">
    <property type="entry name" value="HlyD-like secretion proteins"/>
    <property type="match status" value="1"/>
</dbReference>
<dbReference type="Gene3D" id="1.10.287.470">
    <property type="entry name" value="Helix hairpin bin"/>
    <property type="match status" value="1"/>
</dbReference>
<dbReference type="Pfam" id="PF25876">
    <property type="entry name" value="HH_MFP_RND"/>
    <property type="match status" value="1"/>
</dbReference>
<dbReference type="Gene3D" id="2.40.30.170">
    <property type="match status" value="1"/>
</dbReference>
<feature type="domain" description="Multidrug resistance protein MdtA-like barrel-sandwich hybrid" evidence="4">
    <location>
        <begin position="82"/>
        <end position="215"/>
    </location>
</feature>
<organism evidence="6 7">
    <name type="scientific">Legionella sainthelensi</name>
    <dbReference type="NCBI Taxonomy" id="28087"/>
    <lineage>
        <taxon>Bacteria</taxon>
        <taxon>Pseudomonadati</taxon>
        <taxon>Pseudomonadota</taxon>
        <taxon>Gammaproteobacteria</taxon>
        <taxon>Legionellales</taxon>
        <taxon>Legionellaceae</taxon>
        <taxon>Legionella</taxon>
    </lineage>
</organism>
<dbReference type="Pfam" id="PF25954">
    <property type="entry name" value="Beta-barrel_RND_2"/>
    <property type="match status" value="1"/>
</dbReference>
<evidence type="ECO:0000313" key="6">
    <source>
        <dbReference type="EMBL" id="KTD58436.1"/>
    </source>
</evidence>
<evidence type="ECO:0000259" key="5">
    <source>
        <dbReference type="Pfam" id="PF25954"/>
    </source>
</evidence>
<evidence type="ECO:0000256" key="2">
    <source>
        <dbReference type="SAM" id="Phobius"/>
    </source>
</evidence>
<dbReference type="PATRIC" id="fig|28087.4.peg.1106"/>
<dbReference type="eggNOG" id="COG0845">
    <property type="taxonomic scope" value="Bacteria"/>
</dbReference>
<protein>
    <submittedName>
        <fullName evidence="6">Membrane-fusion protein involved in transport</fullName>
    </submittedName>
</protein>
<feature type="transmembrane region" description="Helical" evidence="2">
    <location>
        <begin position="17"/>
        <end position="38"/>
    </location>
</feature>
<accession>A0A0W0YNS3</accession>
<evidence type="ECO:0000259" key="3">
    <source>
        <dbReference type="Pfam" id="PF25876"/>
    </source>
</evidence>
<feature type="domain" description="CusB-like beta-barrel" evidence="5">
    <location>
        <begin position="233"/>
        <end position="302"/>
    </location>
</feature>
<feature type="domain" description="Multidrug resistance protein MdtA-like alpha-helical hairpin" evidence="3">
    <location>
        <begin position="119"/>
        <end position="179"/>
    </location>
</feature>
<dbReference type="InterPro" id="IPR058624">
    <property type="entry name" value="MdtA-like_HH"/>
</dbReference>
<dbReference type="InterPro" id="IPR058792">
    <property type="entry name" value="Beta-barrel_RND_2"/>
</dbReference>
<gene>
    <name evidence="6" type="ORF">Lsai_1043</name>
</gene>
<reference evidence="6 7" key="1">
    <citation type="submission" date="2015-11" db="EMBL/GenBank/DDBJ databases">
        <title>Genomic analysis of 38 Legionella species identifies large and diverse effector repertoires.</title>
        <authorList>
            <person name="Burstein D."/>
            <person name="Amaro F."/>
            <person name="Zusman T."/>
            <person name="Lifshitz Z."/>
            <person name="Cohen O."/>
            <person name="Gilbert J.A."/>
            <person name="Pupko T."/>
            <person name="Shuman H.A."/>
            <person name="Segal G."/>
        </authorList>
    </citation>
    <scope>NUCLEOTIDE SEQUENCE [LARGE SCALE GENOMIC DNA]</scope>
    <source>
        <strain evidence="6 7">Mt.St.Helens-4</strain>
    </source>
</reference>
<dbReference type="EMBL" id="LNYV01000013">
    <property type="protein sequence ID" value="KTD58436.1"/>
    <property type="molecule type" value="Genomic_DNA"/>
</dbReference>
<dbReference type="GO" id="GO:0015562">
    <property type="term" value="F:efflux transmembrane transporter activity"/>
    <property type="evidence" value="ECO:0007669"/>
    <property type="project" value="TreeGrafter"/>
</dbReference>
<sequence>MLKTIHSHLHKHTHKRLIIALAVFLLILLTIIFMRVYASIRLRNETRADAVPVVRVMTAKQETGMDRIVLPGNVQAWHESPIYARTNGYVKQWYVDIGSRVKTGDLLAVIETPELDAQERQARADLKVAIANNKIAQITAKRWLHLVKTESVSQQETDEKVSTAAAQAAAVYAAQANLQRLQELVGFERVIAPFDGVITDRATDIGDLIDAGSSTTTQPLFRIAQTSPLRIYVKIPQYYSARIKPDMAVKLNFAEHPKQTFSAKLYETAHAIDPKTRTLLAQFTTKNKNGELLPGGYTEVLFRLDVPANTVILPVNTLLFRAQGLQVAALDQDNKVVLKSITVRRDFGSKIEIATGVMPGDRIILNPPDGIINGETVRVVS</sequence>
<comment type="caution">
    <text evidence="6">The sequence shown here is derived from an EMBL/GenBank/DDBJ whole genome shotgun (WGS) entry which is preliminary data.</text>
</comment>
<dbReference type="AlphaFoldDB" id="A0A0W0YNS3"/>
<dbReference type="Gene3D" id="2.40.420.20">
    <property type="match status" value="1"/>
</dbReference>
<dbReference type="Gene3D" id="2.40.50.100">
    <property type="match status" value="1"/>
</dbReference>